<keyword evidence="1" id="KW-1133">Transmembrane helix</keyword>
<keyword evidence="1" id="KW-0472">Membrane</keyword>
<dbReference type="GeneID" id="106013451"/>
<organism evidence="2 3">
    <name type="scientific">Aplysia californica</name>
    <name type="common">California sea hare</name>
    <dbReference type="NCBI Taxonomy" id="6500"/>
    <lineage>
        <taxon>Eukaryota</taxon>
        <taxon>Metazoa</taxon>
        <taxon>Spiralia</taxon>
        <taxon>Lophotrochozoa</taxon>
        <taxon>Mollusca</taxon>
        <taxon>Gastropoda</taxon>
        <taxon>Heterobranchia</taxon>
        <taxon>Euthyneura</taxon>
        <taxon>Tectipleura</taxon>
        <taxon>Aplysiida</taxon>
        <taxon>Aplysioidea</taxon>
        <taxon>Aplysiidae</taxon>
        <taxon>Aplysia</taxon>
    </lineage>
</organism>
<dbReference type="Pfam" id="PF13469">
    <property type="entry name" value="Sulfotransfer_3"/>
    <property type="match status" value="1"/>
</dbReference>
<proteinExistence type="predicted"/>
<reference evidence="3" key="1">
    <citation type="submission" date="2025-08" db="UniProtKB">
        <authorList>
            <consortium name="RefSeq"/>
        </authorList>
    </citation>
    <scope>IDENTIFICATION</scope>
</reference>
<dbReference type="InterPro" id="IPR051135">
    <property type="entry name" value="Gal/GlcNAc/GalNAc_ST"/>
</dbReference>
<protein>
    <submittedName>
        <fullName evidence="3">Carbohydrate sulfotransferase 4</fullName>
    </submittedName>
</protein>
<dbReference type="Gene3D" id="3.40.50.300">
    <property type="entry name" value="P-loop containing nucleotide triphosphate hydrolases"/>
    <property type="match status" value="1"/>
</dbReference>
<name>A0ABM1ABU3_APLCA</name>
<dbReference type="Proteomes" id="UP000694888">
    <property type="component" value="Unplaced"/>
</dbReference>
<evidence type="ECO:0000313" key="2">
    <source>
        <dbReference type="Proteomes" id="UP000694888"/>
    </source>
</evidence>
<evidence type="ECO:0000313" key="3">
    <source>
        <dbReference type="RefSeq" id="XP_012944711.1"/>
    </source>
</evidence>
<sequence>MKHKRRSKLSPAVLTVCGVLVYLSLTWTYLTSHYQTVYWISAFLFGVVSEPVMTTSCGLGDGQVDPGRTNKSKLILLSYMRSGSTYTGSLLALSPDVFYYFEPLLYTHDDDLEAIDVPIMSRLSFLHPFFPYPPKVLDFLHRLLQCQPTTHDLKYLLGAEYSESLTNYRDCTQKLRSIEDISSCLPLLANRCQSKAVTTTKTVRLKMEESEKSMRCDPGVKVIHLVRDPRPVFLSREAMHYYFDASTFCQRVARDARESLRLQKIYPDRMRTLRYEDLATAPVRTTKAIYEFAGIPWMPKLESRLRSETDSQKPYKIASRWRRKITHKQMKSVQDVCGEMMTIFGYNHFYSNDHLRDMQQPSWTKSYSEQFRKFHVES</sequence>
<dbReference type="PANTHER" id="PTHR10704">
    <property type="entry name" value="CARBOHYDRATE SULFOTRANSFERASE"/>
    <property type="match status" value="1"/>
</dbReference>
<feature type="transmembrane region" description="Helical" evidence="1">
    <location>
        <begin position="12"/>
        <end position="30"/>
    </location>
</feature>
<keyword evidence="1" id="KW-0812">Transmembrane</keyword>
<accession>A0ABM1ABU3</accession>
<dbReference type="SUPFAM" id="SSF52540">
    <property type="entry name" value="P-loop containing nucleoside triphosphate hydrolases"/>
    <property type="match status" value="1"/>
</dbReference>
<dbReference type="InterPro" id="IPR027417">
    <property type="entry name" value="P-loop_NTPase"/>
</dbReference>
<gene>
    <name evidence="3" type="primary">LOC106013451</name>
</gene>
<evidence type="ECO:0000256" key="1">
    <source>
        <dbReference type="SAM" id="Phobius"/>
    </source>
</evidence>
<dbReference type="PANTHER" id="PTHR10704:SF44">
    <property type="entry name" value="LD35051P-RELATED"/>
    <property type="match status" value="1"/>
</dbReference>
<keyword evidence="2" id="KW-1185">Reference proteome</keyword>
<dbReference type="RefSeq" id="XP_012944711.1">
    <property type="nucleotide sequence ID" value="XM_013089257.2"/>
</dbReference>